<keyword evidence="2" id="KW-1185">Reference proteome</keyword>
<dbReference type="AlphaFoldDB" id="A0A1I0TXP3"/>
<evidence type="ECO:0000313" key="1">
    <source>
        <dbReference type="EMBL" id="SFA56505.1"/>
    </source>
</evidence>
<gene>
    <name evidence="1" type="ORF">SAMN04488511_11618</name>
</gene>
<protein>
    <submittedName>
        <fullName evidence="1">Uncharacterized protein</fullName>
    </submittedName>
</protein>
<proteinExistence type="predicted"/>
<reference evidence="2" key="1">
    <citation type="submission" date="2016-10" db="EMBL/GenBank/DDBJ databases">
        <authorList>
            <person name="Varghese N."/>
            <person name="Submissions S."/>
        </authorList>
    </citation>
    <scope>NUCLEOTIDE SEQUENCE [LARGE SCALE GENOMIC DNA]</scope>
    <source>
        <strain evidence="2">DSM 18130</strain>
    </source>
</reference>
<dbReference type="EMBL" id="FOJM01000016">
    <property type="protein sequence ID" value="SFA56505.1"/>
    <property type="molecule type" value="Genomic_DNA"/>
</dbReference>
<sequence>MLLSVLLFHTGAFAQVSVFNQGQTLKKRLLEQLVALRVYEQYLSKGYDIARNGTASISTIKTGDLGLHSAYFDSLSRVSSRVRTYPKVGAIARMQGQMIQAHNQAYRYAAAEKQLSDTELMDFNASYRQLLGQAEANMEELQLVVSSGRLKMTDDARLSAIDRLYAQMQRIYTGSASINRKIV</sequence>
<name>A0A1I0TXP3_9SPHI</name>
<dbReference type="STRING" id="332999.SAMN04488511_11618"/>
<dbReference type="RefSeq" id="WP_090986275.1">
    <property type="nucleotide sequence ID" value="NZ_FOJM01000016.1"/>
</dbReference>
<dbReference type="Proteomes" id="UP000198836">
    <property type="component" value="Unassembled WGS sequence"/>
</dbReference>
<accession>A0A1I0TXP3</accession>
<dbReference type="OrthoDB" id="673795at2"/>
<evidence type="ECO:0000313" key="2">
    <source>
        <dbReference type="Proteomes" id="UP000198836"/>
    </source>
</evidence>
<organism evidence="1 2">
    <name type="scientific">Pedobacter suwonensis</name>
    <dbReference type="NCBI Taxonomy" id="332999"/>
    <lineage>
        <taxon>Bacteria</taxon>
        <taxon>Pseudomonadati</taxon>
        <taxon>Bacteroidota</taxon>
        <taxon>Sphingobacteriia</taxon>
        <taxon>Sphingobacteriales</taxon>
        <taxon>Sphingobacteriaceae</taxon>
        <taxon>Pedobacter</taxon>
    </lineage>
</organism>